<dbReference type="EMBL" id="CP000699">
    <property type="protein sequence ID" value="ABQ66565.1"/>
    <property type="molecule type" value="Genomic_DNA"/>
</dbReference>
<gene>
    <name evidence="2" type="ordered locus">Swit_0194</name>
</gene>
<dbReference type="OrthoDB" id="8858565at2"/>
<name>A0A9J9H7U7_RHIWR</name>
<keyword evidence="3" id="KW-1185">Reference proteome</keyword>
<dbReference type="AlphaFoldDB" id="A0A9J9H7U7"/>
<evidence type="ECO:0008006" key="4">
    <source>
        <dbReference type="Google" id="ProtNLM"/>
    </source>
</evidence>
<evidence type="ECO:0000256" key="1">
    <source>
        <dbReference type="SAM" id="MobiDB-lite"/>
    </source>
</evidence>
<organism evidence="2 3">
    <name type="scientific">Rhizorhabdus wittichii (strain DSM 6014 / CCUG 31198 / JCM 15750 / NBRC 105917 / EY 4224 / RW1)</name>
    <name type="common">Sphingomonas wittichii</name>
    <dbReference type="NCBI Taxonomy" id="392499"/>
    <lineage>
        <taxon>Bacteria</taxon>
        <taxon>Pseudomonadati</taxon>
        <taxon>Pseudomonadota</taxon>
        <taxon>Alphaproteobacteria</taxon>
        <taxon>Sphingomonadales</taxon>
        <taxon>Sphingomonadaceae</taxon>
        <taxon>Rhizorhabdus</taxon>
    </lineage>
</organism>
<dbReference type="Pfam" id="PF09954">
    <property type="entry name" value="DUF2188"/>
    <property type="match status" value="1"/>
</dbReference>
<evidence type="ECO:0000313" key="3">
    <source>
        <dbReference type="Proteomes" id="UP000001989"/>
    </source>
</evidence>
<dbReference type="InterPro" id="IPR018691">
    <property type="entry name" value="DUF2188"/>
</dbReference>
<dbReference type="KEGG" id="swi:Swit_0194"/>
<accession>A0A9J9H7U7</accession>
<reference evidence="2 3" key="1">
    <citation type="journal article" date="2010" name="J. Bacteriol.">
        <title>Genome sequence of the dioxin-mineralizing bacterium Sphingomonas wittichii RW1.</title>
        <authorList>
            <person name="Miller T.R."/>
            <person name="Delcher A.L."/>
            <person name="Salzberg S.L."/>
            <person name="Saunders E."/>
            <person name="Detter J.C."/>
            <person name="Halden R.U."/>
        </authorList>
    </citation>
    <scope>NUCLEOTIDE SEQUENCE [LARGE SCALE GENOMIC DNA]</scope>
    <source>
        <strain evidence="3">DSM 6014 / CCUG 31198 / JCM 15750 / NBRC 105917 / EY 4224 / RW1</strain>
    </source>
</reference>
<feature type="compositionally biased region" description="Basic and acidic residues" evidence="1">
    <location>
        <begin position="51"/>
        <end position="62"/>
    </location>
</feature>
<dbReference type="Proteomes" id="UP000001989">
    <property type="component" value="Chromosome"/>
</dbReference>
<feature type="region of interest" description="Disordered" evidence="1">
    <location>
        <begin position="16"/>
        <end position="78"/>
    </location>
</feature>
<evidence type="ECO:0000313" key="2">
    <source>
        <dbReference type="EMBL" id="ABQ66565.1"/>
    </source>
</evidence>
<proteinExistence type="predicted"/>
<sequence length="78" mass="8598">MADRYVTKHPKGWAVKAPGAERASSVHGTQREAERAAKQTVRNLGGGEVRIQGRDARWRDSDTVAPGNDPNPPRDKKH</sequence>
<protein>
    <recommendedName>
        <fullName evidence="4">DUF2188 domain-containing protein</fullName>
    </recommendedName>
</protein>